<organism evidence="3 4">
    <name type="scientific">Pristionchus mayeri</name>
    <dbReference type="NCBI Taxonomy" id="1317129"/>
    <lineage>
        <taxon>Eukaryota</taxon>
        <taxon>Metazoa</taxon>
        <taxon>Ecdysozoa</taxon>
        <taxon>Nematoda</taxon>
        <taxon>Chromadorea</taxon>
        <taxon>Rhabditida</taxon>
        <taxon>Rhabditina</taxon>
        <taxon>Diplogasteromorpha</taxon>
        <taxon>Diplogasteroidea</taxon>
        <taxon>Neodiplogasteridae</taxon>
        <taxon>Pristionchus</taxon>
    </lineage>
</organism>
<feature type="non-terminal residue" evidence="3">
    <location>
        <position position="1"/>
    </location>
</feature>
<feature type="compositionally biased region" description="Basic and acidic residues" evidence="1">
    <location>
        <begin position="662"/>
        <end position="671"/>
    </location>
</feature>
<feature type="non-terminal residue" evidence="3">
    <location>
        <position position="671"/>
    </location>
</feature>
<accession>A0AAN5D2T5</accession>
<dbReference type="AlphaFoldDB" id="A0AAN5D2T5"/>
<reference evidence="4" key="1">
    <citation type="submission" date="2022-10" db="EMBL/GenBank/DDBJ databases">
        <title>Genome assembly of Pristionchus species.</title>
        <authorList>
            <person name="Yoshida K."/>
            <person name="Sommer R.J."/>
        </authorList>
    </citation>
    <scope>NUCLEOTIDE SEQUENCE [LARGE SCALE GENOMIC DNA]</scope>
    <source>
        <strain evidence="4">RS5460</strain>
    </source>
</reference>
<dbReference type="InterPro" id="IPR010734">
    <property type="entry name" value="Copine_C"/>
</dbReference>
<name>A0AAN5D2T5_9BILA</name>
<comment type="caution">
    <text evidence="3">The sequence shown here is derived from an EMBL/GenBank/DDBJ whole genome shotgun (WGS) entry which is preliminary data.</text>
</comment>
<dbReference type="CDD" id="cd04047">
    <property type="entry name" value="C2B_Copine"/>
    <property type="match status" value="1"/>
</dbReference>
<dbReference type="GO" id="GO:0005886">
    <property type="term" value="C:plasma membrane"/>
    <property type="evidence" value="ECO:0007669"/>
    <property type="project" value="TreeGrafter"/>
</dbReference>
<evidence type="ECO:0000259" key="2">
    <source>
        <dbReference type="Pfam" id="PF07002"/>
    </source>
</evidence>
<dbReference type="PANTHER" id="PTHR10857">
    <property type="entry name" value="COPINE"/>
    <property type="match status" value="1"/>
</dbReference>
<evidence type="ECO:0000313" key="3">
    <source>
        <dbReference type="EMBL" id="GMR55578.1"/>
    </source>
</evidence>
<feature type="domain" description="Copine C-terminal" evidence="2">
    <location>
        <begin position="348"/>
        <end position="545"/>
    </location>
</feature>
<evidence type="ECO:0000256" key="1">
    <source>
        <dbReference type="SAM" id="MobiDB-lite"/>
    </source>
</evidence>
<protein>
    <recommendedName>
        <fullName evidence="2">Copine C-terminal domain-containing protein</fullName>
    </recommendedName>
</protein>
<feature type="region of interest" description="Disordered" evidence="1">
    <location>
        <begin position="590"/>
        <end position="616"/>
    </location>
</feature>
<proteinExistence type="predicted"/>
<dbReference type="PANTHER" id="PTHR10857:SF101">
    <property type="entry name" value="COPINE FAMILY PROTEIN 5"/>
    <property type="match status" value="1"/>
</dbReference>
<dbReference type="InterPro" id="IPR037768">
    <property type="entry name" value="C2B_Copine"/>
</dbReference>
<dbReference type="EMBL" id="BTRK01000005">
    <property type="protein sequence ID" value="GMR55578.1"/>
    <property type="molecule type" value="Genomic_DNA"/>
</dbReference>
<dbReference type="Proteomes" id="UP001328107">
    <property type="component" value="Unassembled WGS sequence"/>
</dbReference>
<dbReference type="Pfam" id="PF07002">
    <property type="entry name" value="Copine"/>
    <property type="match status" value="1"/>
</dbReference>
<sequence length="671" mass="76126">SPPDGIMKPAISDRVDITLSIRDFNPPPSPSRMVVCIVYENDTDREENWRCIGMTAPCPIRSSVIFNETFPYDYVFEKTQLIKVNICPYYVDKDYQHDQTETLATTVFKVDELIGSFGVQLRKPLLDGCPIATVVQMGMPNKLTFSNRGHLLIDATLPEKQQQPIVLQFVGRSLERKDLIWDETAAFFRIYRVEQDTEDEENVLLYESEEIKNHSHPAWSEFSLEMEEIADDRNRLLCIEVLYRDVDGSEGYIGKALTTYAKMKYGPGKDNTYKVVNESKKATKKNYDNSGFIEMTKFSEVSFYNFLDYIVSGTQLHYEIAVDFSEERGKEQDAAERCRDETLLQIGIRGLGCVLRDYTPNRLFPAFGFGARVPPLAEESDEFNMNFSYDPNCRGLDCVIEAFKVANNLTAPLDTARCAKIINTLVRRSEESGALGLHYHVAAIFTRGGPIDDWKDSLAALCSAAHHPISIIVVGVGVGGFSSFSKLVRKAREAQKETRVCVEFMELHRFVNPTRSLPANRSRIAEVALANIPSQILSFMHRNAVSAKPPIKVCRSPLPHSSGLVPDHPTQFTFDDECAMIENVMERRKSSMPGYASARAPSPYTPHKGDRRRSEGQYLNFNPDALRTRLGNLSVSQPQRLVYVPSSSRSVMHSSRERRRREREEREMAKR</sequence>
<evidence type="ECO:0000313" key="4">
    <source>
        <dbReference type="Proteomes" id="UP001328107"/>
    </source>
</evidence>
<dbReference type="GO" id="GO:0005544">
    <property type="term" value="F:calcium-dependent phospholipid binding"/>
    <property type="evidence" value="ECO:0007669"/>
    <property type="project" value="InterPro"/>
</dbReference>
<gene>
    <name evidence="3" type="ORF">PMAYCL1PPCAC_25773</name>
</gene>
<feature type="region of interest" description="Disordered" evidence="1">
    <location>
        <begin position="644"/>
        <end position="671"/>
    </location>
</feature>
<dbReference type="InterPro" id="IPR045052">
    <property type="entry name" value="Copine"/>
</dbReference>
<dbReference type="GO" id="GO:0071277">
    <property type="term" value="P:cellular response to calcium ion"/>
    <property type="evidence" value="ECO:0007669"/>
    <property type="project" value="TreeGrafter"/>
</dbReference>
<keyword evidence="4" id="KW-1185">Reference proteome</keyword>